<dbReference type="Gene3D" id="3.40.50.1110">
    <property type="entry name" value="SGNH hydrolase"/>
    <property type="match status" value="1"/>
</dbReference>
<evidence type="ECO:0000313" key="3">
    <source>
        <dbReference type="EMBL" id="CAB4813793.1"/>
    </source>
</evidence>
<evidence type="ECO:0000313" key="1">
    <source>
        <dbReference type="EMBL" id="CAB4540307.1"/>
    </source>
</evidence>
<dbReference type="AlphaFoldDB" id="A0A6J6Z015"/>
<dbReference type="EMBL" id="CAEZSE010000152">
    <property type="protein sequence ID" value="CAB4540307.1"/>
    <property type="molecule type" value="Genomic_DNA"/>
</dbReference>
<dbReference type="SUPFAM" id="SSF52266">
    <property type="entry name" value="SGNH hydrolase"/>
    <property type="match status" value="1"/>
</dbReference>
<dbReference type="InterPro" id="IPR036514">
    <property type="entry name" value="SGNH_hydro_sf"/>
</dbReference>
<reference evidence="3" key="1">
    <citation type="submission" date="2020-05" db="EMBL/GenBank/DDBJ databases">
        <authorList>
            <person name="Chiriac C."/>
            <person name="Salcher M."/>
            <person name="Ghai R."/>
            <person name="Kavagutti S V."/>
        </authorList>
    </citation>
    <scope>NUCLEOTIDE SEQUENCE</scope>
</reference>
<protein>
    <submittedName>
        <fullName evidence="3">Unannotated protein</fullName>
    </submittedName>
</protein>
<accession>A0A6J6Z015</accession>
<sequence>MKQVKKQVSAVIALLLIASCASLTGDNGSGVMSGVGRIPGYDFGTAITLPAGFELDLPDLKGGLIGTKAGGNRLLMIGDSIMASTAKRYGNEMCNALVPLGWQVAVEAEASRFAEFGVRVLDKRMNAESGWDAAVVFLGSNYEGNKESYGKQMRKIVEKLTPRPILLVNTSLFRNTQREVNQAIDDLAVDFENVSILDWATISKSDGVLAPDGVHLSKNGRSIFAVAIARALDIAPFREGECLDSKFRDDSAAGKGVMPSAGEVVDGSSTQTTIAGVQVASTVPTQTTTP</sequence>
<dbReference type="EMBL" id="CAEZUN010000062">
    <property type="protein sequence ID" value="CAB4600613.1"/>
    <property type="molecule type" value="Genomic_DNA"/>
</dbReference>
<gene>
    <name evidence="1" type="ORF">UFOPK1353_00887</name>
    <name evidence="2" type="ORF">UFOPK1826_00635</name>
    <name evidence="3" type="ORF">UFOPK3026_01284</name>
</gene>
<organism evidence="3">
    <name type="scientific">freshwater metagenome</name>
    <dbReference type="NCBI Taxonomy" id="449393"/>
    <lineage>
        <taxon>unclassified sequences</taxon>
        <taxon>metagenomes</taxon>
        <taxon>ecological metagenomes</taxon>
    </lineage>
</organism>
<evidence type="ECO:0000313" key="2">
    <source>
        <dbReference type="EMBL" id="CAB4600613.1"/>
    </source>
</evidence>
<dbReference type="EMBL" id="CAFAAP010000225">
    <property type="protein sequence ID" value="CAB4813793.1"/>
    <property type="molecule type" value="Genomic_DNA"/>
</dbReference>
<name>A0A6J6Z015_9ZZZZ</name>
<proteinExistence type="predicted"/>
<dbReference type="PROSITE" id="PS51257">
    <property type="entry name" value="PROKAR_LIPOPROTEIN"/>
    <property type="match status" value="1"/>
</dbReference>